<dbReference type="PROSITE" id="PS51257">
    <property type="entry name" value="PROKAR_LIPOPROTEIN"/>
    <property type="match status" value="1"/>
</dbReference>
<protein>
    <submittedName>
        <fullName evidence="1">Fibronectin type III domain-containing protein</fullName>
    </submittedName>
</protein>
<keyword evidence="2" id="KW-1185">Reference proteome</keyword>
<evidence type="ECO:0000313" key="1">
    <source>
        <dbReference type="EMBL" id="MCU0104621.1"/>
    </source>
</evidence>
<gene>
    <name evidence="1" type="ORF">N7603_03010</name>
</gene>
<comment type="caution">
    <text evidence="1">The sequence shown here is derived from an EMBL/GenBank/DDBJ whole genome shotgun (WGS) entry which is preliminary data.</text>
</comment>
<name>A0ABT2PUK2_9MOLU</name>
<dbReference type="RefSeq" id="WP_262095865.1">
    <property type="nucleotide sequence ID" value="NZ_JAOEGN010000004.1"/>
</dbReference>
<proteinExistence type="predicted"/>
<reference evidence="2" key="1">
    <citation type="submission" date="2023-07" db="EMBL/GenBank/DDBJ databases">
        <title>Novel Mycoplasma species identified in domestic and wild animals.</title>
        <authorList>
            <person name="Volokhov D.V."/>
            <person name="Furtak V.A."/>
            <person name="Zagorodnyaya T.A."/>
        </authorList>
    </citation>
    <scope>NUCLEOTIDE SEQUENCE [LARGE SCALE GENOMIC DNA]</scope>
    <source>
        <strain evidence="2">92-19</strain>
    </source>
</reference>
<dbReference type="Proteomes" id="UP001209076">
    <property type="component" value="Unassembled WGS sequence"/>
</dbReference>
<sequence>MKRLYVLIVLILGVIGLYGCETSNFEKPSNVQISGTTVTWDAVKDAESYIVIINNQEHTVSVTTFDLATLNLPSGSYSVTVVAKKGTTLSIPSTAVTFVVESSGLTLSAPIVTLTGQLLSWPAVTNATGYQVIINSTVHNTTATSFDLSTLNLTTGTYVITVKATAGTTLSQASAPKNYTVISAENREILYGALLKVVNPSYEADMERSDFENDEEFETYERLTVMIYLYLDVAIAEGMNGVDMANMLTFMVELPEKMSNPQPTAIKTELDKLGTYGLTPELFTSFMMTLGNEFLQISLEEQEVRRVELNATVADFQSDLNALMISNDFTTLMQSLRPYVESYDLGLFDQLDENITDIDVFRLYWQIENYINYIQYQYGYENEYGDVLTDEYVYLFQTLLWNVYYENPTLFNKLVTGTSLDVLYQIGILVSDYQYANDEIIEIEQQIEMMEIVLEMMDTESAELRILIEEVMTYLETLYDAIPMTLLQDLETLMASGDVSVEEILVFKDEIVDILIETLPEESSFLRVYETLFTLAASMTDTNVTVLVGHADTLAALDYNTILLGLEFLGSVDAKLVNDIIVTVDGMVSEPIYDPEQSYYSEHDIDFVKLVDLIMLILNHIDGFVDDQQALIDTIEAIDVEPMVLDFAGFAVGIAKTQLEQEVDTDTFIIISGLLDEFLVELPNYIDFYELTVEMDVKLIDHILFTQGQMLKDLALFIETEEPSPEVVLDFVELMIDHVMDYRGLIRSDLDLDFVTKLVGLLKLPMQGVCTQTGIDQDCDALYNALKPGLIDLFMQILLIEEAFITELDAVTGIYDQIETWNIETDLGLMAHVVISLDHIMDTDKALFESLMDIVFTDILGLDPVKAITNMDDTQLSEIESDITAKLNDIDADLDYLAALNFAALTESQIEELRVFFDTLFEVNSTNPIQ</sequence>
<evidence type="ECO:0000313" key="2">
    <source>
        <dbReference type="Proteomes" id="UP001209076"/>
    </source>
</evidence>
<organism evidence="1 2">
    <name type="scientific">Paracholeplasma vituli</name>
    <dbReference type="NCBI Taxonomy" id="69473"/>
    <lineage>
        <taxon>Bacteria</taxon>
        <taxon>Bacillati</taxon>
        <taxon>Mycoplasmatota</taxon>
        <taxon>Mollicutes</taxon>
        <taxon>Acholeplasmatales</taxon>
        <taxon>Acholeplasmataceae</taxon>
        <taxon>Paracholeplasma</taxon>
    </lineage>
</organism>
<dbReference type="CDD" id="cd00063">
    <property type="entry name" value="FN3"/>
    <property type="match status" value="1"/>
</dbReference>
<dbReference type="InterPro" id="IPR003961">
    <property type="entry name" value="FN3_dom"/>
</dbReference>
<dbReference type="EMBL" id="JAOEGN010000004">
    <property type="protein sequence ID" value="MCU0104621.1"/>
    <property type="molecule type" value="Genomic_DNA"/>
</dbReference>
<accession>A0ABT2PUK2</accession>